<feature type="compositionally biased region" description="Basic residues" evidence="1">
    <location>
        <begin position="81"/>
        <end position="91"/>
    </location>
</feature>
<dbReference type="EMBL" id="CALNXK010000013">
    <property type="protein sequence ID" value="CAH3045465.1"/>
    <property type="molecule type" value="Genomic_DNA"/>
</dbReference>
<keyword evidence="3" id="KW-1185">Reference proteome</keyword>
<comment type="caution">
    <text evidence="2">The sequence shown here is derived from an EMBL/GenBank/DDBJ whole genome shotgun (WGS) entry which is preliminary data.</text>
</comment>
<feature type="region of interest" description="Disordered" evidence="1">
    <location>
        <begin position="470"/>
        <end position="508"/>
    </location>
</feature>
<dbReference type="Proteomes" id="UP001159405">
    <property type="component" value="Unassembled WGS sequence"/>
</dbReference>
<evidence type="ECO:0000313" key="2">
    <source>
        <dbReference type="EMBL" id="CAH3045465.1"/>
    </source>
</evidence>
<organism evidence="2 3">
    <name type="scientific">Porites lobata</name>
    <dbReference type="NCBI Taxonomy" id="104759"/>
    <lineage>
        <taxon>Eukaryota</taxon>
        <taxon>Metazoa</taxon>
        <taxon>Cnidaria</taxon>
        <taxon>Anthozoa</taxon>
        <taxon>Hexacorallia</taxon>
        <taxon>Scleractinia</taxon>
        <taxon>Fungiina</taxon>
        <taxon>Poritidae</taxon>
        <taxon>Porites</taxon>
    </lineage>
</organism>
<sequence>IIAEEKGEIFRKSLRSERGSDSDDIEEISSDAENHRKTKERKTDEDAARKSSERGRKESSKKQMTSSHHRKGLASRDCTSKNRHTERRSKRKSPDKEDRNSRKQHHNNSKDFIISKNRITRSLGIYNKAKRSDTVMRENLKKKFCKKKFEDIKTQTARDMARVLDCSSFKLESPSCSAGLLDGQDSPDHSNFRGSDQLTQSPSGSNRTHSSCSSTGKYSNPEKCRITPLRRITPRRITPHNEMALAFKTPLQEISQNLTGMLNPSEIFHGRNYLAELQGQLRKMYKQSSVSSQAQRMSNRICVASEVQKRCLKRKSEGKCNTVISNNHWRKTAPQTVEQQPNPCLVGSEQQINTPAFQHRTSDDIKKHNRQNQTVTSRCTCTETKTSRGASQSNLHFQFQVKFMTLKRHNFASFLCFTISEDVQRCLFGQPDASFSQTERHTMVSTQHSSSFDILDFLDGVDHESDISGETQAHRDYMTPDPKLVSPPKKPALDSPTPEKKFYPHKLF</sequence>
<proteinExistence type="predicted"/>
<protein>
    <submittedName>
        <fullName evidence="2">Uncharacterized protein</fullName>
    </submittedName>
</protein>
<name>A0ABN8NCV8_9CNID</name>
<feature type="region of interest" description="Disordered" evidence="1">
    <location>
        <begin position="178"/>
        <end position="225"/>
    </location>
</feature>
<reference evidence="2 3" key="1">
    <citation type="submission" date="2022-05" db="EMBL/GenBank/DDBJ databases">
        <authorList>
            <consortium name="Genoscope - CEA"/>
            <person name="William W."/>
        </authorList>
    </citation>
    <scope>NUCLEOTIDE SEQUENCE [LARGE SCALE GENOMIC DNA]</scope>
</reference>
<evidence type="ECO:0000313" key="3">
    <source>
        <dbReference type="Proteomes" id="UP001159405"/>
    </source>
</evidence>
<accession>A0ABN8NCV8</accession>
<feature type="non-terminal residue" evidence="2">
    <location>
        <position position="1"/>
    </location>
</feature>
<feature type="compositionally biased region" description="Polar residues" evidence="1">
    <location>
        <begin position="192"/>
        <end position="218"/>
    </location>
</feature>
<feature type="compositionally biased region" description="Basic and acidic residues" evidence="1">
    <location>
        <begin position="92"/>
        <end position="101"/>
    </location>
</feature>
<feature type="compositionally biased region" description="Basic and acidic residues" evidence="1">
    <location>
        <begin position="1"/>
        <end position="21"/>
    </location>
</feature>
<feature type="compositionally biased region" description="Basic and acidic residues" evidence="1">
    <location>
        <begin position="41"/>
        <end position="61"/>
    </location>
</feature>
<evidence type="ECO:0000256" key="1">
    <source>
        <dbReference type="SAM" id="MobiDB-lite"/>
    </source>
</evidence>
<gene>
    <name evidence="2" type="ORF">PLOB_00006423</name>
</gene>
<feature type="region of interest" description="Disordered" evidence="1">
    <location>
        <begin position="1"/>
        <end position="115"/>
    </location>
</feature>